<evidence type="ECO:0000313" key="5">
    <source>
        <dbReference type="Proteomes" id="UP000267469"/>
    </source>
</evidence>
<dbReference type="InterPro" id="IPR024278">
    <property type="entry name" value="DUF3823_N"/>
</dbReference>
<dbReference type="PROSITE" id="PS51257">
    <property type="entry name" value="PROKAR_LIPOPROTEIN"/>
    <property type="match status" value="1"/>
</dbReference>
<gene>
    <name evidence="4" type="ORF">ED312_13525</name>
</gene>
<name>A0A3N0EA34_SINP1</name>
<keyword evidence="5" id="KW-1185">Reference proteome</keyword>
<keyword evidence="1" id="KW-0732">Signal</keyword>
<evidence type="ECO:0000313" key="4">
    <source>
        <dbReference type="EMBL" id="RNL84702.1"/>
    </source>
</evidence>
<evidence type="ECO:0000256" key="1">
    <source>
        <dbReference type="SAM" id="SignalP"/>
    </source>
</evidence>
<reference evidence="4 5" key="1">
    <citation type="submission" date="2018-10" db="EMBL/GenBank/DDBJ databases">
        <title>Sinomicrobium pectinilyticum sp. nov., a pectinase-producing bacterium isolated from alkaline and saline soil, and emended description of the genus Sinomicrobium.</title>
        <authorList>
            <person name="Cheng B."/>
            <person name="Li C."/>
            <person name="Lai Q."/>
            <person name="Du M."/>
            <person name="Shao Z."/>
            <person name="Xu P."/>
            <person name="Yang C."/>
        </authorList>
    </citation>
    <scope>NUCLEOTIDE SEQUENCE [LARGE SCALE GENOMIC DNA]</scope>
    <source>
        <strain evidence="4 5">5DNS001</strain>
    </source>
</reference>
<evidence type="ECO:0000259" key="2">
    <source>
        <dbReference type="Pfam" id="PF12866"/>
    </source>
</evidence>
<dbReference type="Pfam" id="PF12866">
    <property type="entry name" value="DUF3823"/>
    <property type="match status" value="1"/>
</dbReference>
<dbReference type="InterPro" id="IPR041186">
    <property type="entry name" value="DUF3823_C"/>
</dbReference>
<dbReference type="OrthoDB" id="1433240at2"/>
<dbReference type="Gene3D" id="2.60.40.2060">
    <property type="match status" value="1"/>
</dbReference>
<organism evidence="4 5">
    <name type="scientific">Sinomicrobium pectinilyticum</name>
    <dbReference type="NCBI Taxonomy" id="1084421"/>
    <lineage>
        <taxon>Bacteria</taxon>
        <taxon>Pseudomonadati</taxon>
        <taxon>Bacteroidota</taxon>
        <taxon>Flavobacteriia</taxon>
        <taxon>Flavobacteriales</taxon>
        <taxon>Flavobacteriaceae</taxon>
        <taxon>Sinomicrobium</taxon>
    </lineage>
</organism>
<dbReference type="AlphaFoldDB" id="A0A3N0EA34"/>
<dbReference type="Pfam" id="PF18003">
    <property type="entry name" value="DUF3823_C"/>
    <property type="match status" value="1"/>
</dbReference>
<dbReference type="Gene3D" id="2.60.40.1120">
    <property type="entry name" value="Carboxypeptidase-like, regulatory domain"/>
    <property type="match status" value="1"/>
</dbReference>
<feature type="signal peptide" evidence="1">
    <location>
        <begin position="1"/>
        <end position="23"/>
    </location>
</feature>
<feature type="chain" id="PRO_5018005870" evidence="1">
    <location>
        <begin position="24"/>
        <end position="233"/>
    </location>
</feature>
<accession>A0A3N0EA34</accession>
<protein>
    <submittedName>
        <fullName evidence="4">DUF3823 domain-containing protein</fullName>
    </submittedName>
</protein>
<comment type="caution">
    <text evidence="4">The sequence shown here is derived from an EMBL/GenBank/DDBJ whole genome shotgun (WGS) entry which is preliminary data.</text>
</comment>
<dbReference type="EMBL" id="RJTM01000094">
    <property type="protein sequence ID" value="RNL84702.1"/>
    <property type="molecule type" value="Genomic_DNA"/>
</dbReference>
<evidence type="ECO:0000259" key="3">
    <source>
        <dbReference type="Pfam" id="PF18003"/>
    </source>
</evidence>
<dbReference type="RefSeq" id="WP_123216549.1">
    <property type="nucleotide sequence ID" value="NZ_RJTM01000094.1"/>
</dbReference>
<dbReference type="Proteomes" id="UP000267469">
    <property type="component" value="Unassembled WGS sequence"/>
</dbReference>
<proteinExistence type="predicted"/>
<sequence length="233" mass="26354">MKTLKFKYYWICLCVCGIFTSCGVDNFDEPDTFFSGRVVYEGEPVQVRHGEVRFQLWQPGYGDPGPIEVPLNQDGSFSIKTFHGDYKLVFVNNAGPFQTEIINEEQRDTIFFTLNGEKTLDVDVKPYFMVENTEFSLSGNTVNARCSIRQIITGEEAREVERVTLYLNNTAFVSDNDLENYANANADTADLNAIEVSAEIPDDNTRNYVFARIGVKISGVESLIFSPVEKLEF</sequence>
<feature type="domain" description="DUF3823" evidence="3">
    <location>
        <begin position="128"/>
        <end position="230"/>
    </location>
</feature>
<feature type="domain" description="DUF3823" evidence="2">
    <location>
        <begin position="34"/>
        <end position="124"/>
    </location>
</feature>